<dbReference type="EMBL" id="JAEPES010000001">
    <property type="protein sequence ID" value="MBK4346070.1"/>
    <property type="molecule type" value="Genomic_DNA"/>
</dbReference>
<sequence length="389" mass="39743">MTMTNSQPLSRLSPQNLEIVRALRFGRADSKASLAVATGLSPSTVTSRVQDLLTLGHIVETGDGESRGGRRPRRLAIRAEAGAVGCFDLGIDRSSVGLVDFSGALLAHAEIPLDVAAGPAPVFDTLWAALGDLAAGHSERAIPPVRALSLGVPGPVAADGNRIVSPSRMPGWNGIDAAAMLGGVAGLPVVVNNDANLMAVGEYAAGDRAEGNLVFVKAGSGIGSGIICRGELFVGADGVAGDISHVSVPDAPPVACSCGRRGCLDALASGNALVKELQEAGEDVPDVESMIRRARDADAAATRLLRGAGTMTGGVLSTIINFFNPDRLVLGGVLSQSEVFVNAVRATLYAECLPMATERLTIALPRHPQTSGLLGGGAVVLDRIFGPGL</sequence>
<name>A0A934SNF2_9MICO</name>
<dbReference type="InterPro" id="IPR036388">
    <property type="entry name" value="WH-like_DNA-bd_sf"/>
</dbReference>
<dbReference type="InterPro" id="IPR036390">
    <property type="entry name" value="WH_DNA-bd_sf"/>
</dbReference>
<evidence type="ECO:0000313" key="2">
    <source>
        <dbReference type="EMBL" id="MBK4346070.1"/>
    </source>
</evidence>
<gene>
    <name evidence="2" type="ORF">IV501_00345</name>
</gene>
<keyword evidence="3" id="KW-1185">Reference proteome</keyword>
<evidence type="ECO:0000313" key="3">
    <source>
        <dbReference type="Proteomes" id="UP000636458"/>
    </source>
</evidence>
<dbReference type="AlphaFoldDB" id="A0A934SNF2"/>
<dbReference type="Gene3D" id="1.10.10.10">
    <property type="entry name" value="Winged helix-like DNA-binding domain superfamily/Winged helix DNA-binding domain"/>
    <property type="match status" value="1"/>
</dbReference>
<dbReference type="InterPro" id="IPR000600">
    <property type="entry name" value="ROK"/>
</dbReference>
<reference evidence="2" key="1">
    <citation type="submission" date="2021-01" db="EMBL/GenBank/DDBJ databases">
        <title>Lacisediminihabitans sp. nov. strain G11-30, isolated from Antarctic Soil.</title>
        <authorList>
            <person name="Li J."/>
        </authorList>
    </citation>
    <scope>NUCLEOTIDE SEQUENCE</scope>
    <source>
        <strain evidence="2">G11-30</strain>
    </source>
</reference>
<evidence type="ECO:0000256" key="1">
    <source>
        <dbReference type="ARBA" id="ARBA00006479"/>
    </source>
</evidence>
<accession>A0A934SNF2</accession>
<dbReference type="PANTHER" id="PTHR18964">
    <property type="entry name" value="ROK (REPRESSOR, ORF, KINASE) FAMILY"/>
    <property type="match status" value="1"/>
</dbReference>
<dbReference type="PANTHER" id="PTHR18964:SF173">
    <property type="entry name" value="GLUCOKINASE"/>
    <property type="match status" value="1"/>
</dbReference>
<organism evidence="2 3">
    <name type="scientific">Lacisediminihabitans changchengi</name>
    <dbReference type="NCBI Taxonomy" id="2787634"/>
    <lineage>
        <taxon>Bacteria</taxon>
        <taxon>Bacillati</taxon>
        <taxon>Actinomycetota</taxon>
        <taxon>Actinomycetes</taxon>
        <taxon>Micrococcales</taxon>
        <taxon>Microbacteriaceae</taxon>
        <taxon>Lacisediminihabitans</taxon>
    </lineage>
</organism>
<dbReference type="Pfam" id="PF00480">
    <property type="entry name" value="ROK"/>
    <property type="match status" value="1"/>
</dbReference>
<protein>
    <submittedName>
        <fullName evidence="2">ROK family protein</fullName>
    </submittedName>
</protein>
<dbReference type="Gene3D" id="3.30.420.40">
    <property type="match status" value="2"/>
</dbReference>
<dbReference type="SUPFAM" id="SSF46785">
    <property type="entry name" value="Winged helix' DNA-binding domain"/>
    <property type="match status" value="1"/>
</dbReference>
<dbReference type="InterPro" id="IPR043129">
    <property type="entry name" value="ATPase_NBD"/>
</dbReference>
<dbReference type="SUPFAM" id="SSF53067">
    <property type="entry name" value="Actin-like ATPase domain"/>
    <property type="match status" value="1"/>
</dbReference>
<comment type="caution">
    <text evidence="2">The sequence shown here is derived from an EMBL/GenBank/DDBJ whole genome shotgun (WGS) entry which is preliminary data.</text>
</comment>
<dbReference type="Proteomes" id="UP000636458">
    <property type="component" value="Unassembled WGS sequence"/>
</dbReference>
<comment type="similarity">
    <text evidence="1">Belongs to the ROK (NagC/XylR) family.</text>
</comment>
<proteinExistence type="inferred from homology"/>